<name>A0A1Q5TYS2_9GAMM</name>
<gene>
    <name evidence="1" type="ORF">Xedl_00596</name>
</gene>
<dbReference type="STRING" id="1873482.Xedl_00596"/>
<evidence type="ECO:0000313" key="1">
    <source>
        <dbReference type="EMBL" id="OKP05368.1"/>
    </source>
</evidence>
<reference evidence="1 2" key="1">
    <citation type="submission" date="2016-09" db="EMBL/GenBank/DDBJ databases">
        <title>Xenorhabdus thuongxuanensis sp. nov. and Xenorhabdus eapokensis sp. nov., isolated from Steinernema species.</title>
        <authorList>
            <person name="Kaempfer P."/>
            <person name="Tobias N.J."/>
            <person name="Phan Ke L."/>
            <person name="Bode H.B."/>
            <person name="Glaeser S.P."/>
        </authorList>
    </citation>
    <scope>NUCLEOTIDE SEQUENCE [LARGE SCALE GENOMIC DNA]</scope>
    <source>
        <strain evidence="1 2">DL20</strain>
    </source>
</reference>
<keyword evidence="2" id="KW-1185">Reference proteome</keyword>
<protein>
    <submittedName>
        <fullName evidence="1">Uncharacterized protein</fullName>
    </submittedName>
</protein>
<dbReference type="Proteomes" id="UP000186268">
    <property type="component" value="Unassembled WGS sequence"/>
</dbReference>
<sequence>MMLDNNFFTQINGNNRPVQYVLGGSCICYAKGVPARLSLQDLIDSVLPTIIASQHNAPVYLYFQSHEAIMMADLLHFDPQQANHKTMKEWLEAGIVYTLAQLDIPLPPIYWVDTCENKIRQHIDQLLPHIKTVLPTSMLYGLYAKKPDATYPQGTDEEQMMLDVYYRNITLYTPEFLSTALEIPPEQALFVENTTQQKAIQIYYHATGQHCNILLYTPPPNTQGKEMCLGNSNHKIELRLTTKQILHRAAKIGHDDYYQTIFNQHSIVDIMRGWQLKVLGNEA</sequence>
<dbReference type="OrthoDB" id="6440793at2"/>
<accession>A0A1Q5TYS2</accession>
<organism evidence="1 2">
    <name type="scientific">Xenorhabdus eapokensis</name>
    <dbReference type="NCBI Taxonomy" id="1873482"/>
    <lineage>
        <taxon>Bacteria</taxon>
        <taxon>Pseudomonadati</taxon>
        <taxon>Pseudomonadota</taxon>
        <taxon>Gammaproteobacteria</taxon>
        <taxon>Enterobacterales</taxon>
        <taxon>Morganellaceae</taxon>
        <taxon>Xenorhabdus</taxon>
    </lineage>
</organism>
<dbReference type="EMBL" id="MKGQ01000002">
    <property type="protein sequence ID" value="OKP05368.1"/>
    <property type="molecule type" value="Genomic_DNA"/>
</dbReference>
<dbReference type="RefSeq" id="WP_074022550.1">
    <property type="nucleotide sequence ID" value="NZ_CAWNAG010000112.1"/>
</dbReference>
<evidence type="ECO:0000313" key="2">
    <source>
        <dbReference type="Proteomes" id="UP000186268"/>
    </source>
</evidence>
<dbReference type="AlphaFoldDB" id="A0A1Q5TYS2"/>
<comment type="caution">
    <text evidence="1">The sequence shown here is derived from an EMBL/GenBank/DDBJ whole genome shotgun (WGS) entry which is preliminary data.</text>
</comment>
<proteinExistence type="predicted"/>